<dbReference type="Pfam" id="PF18920">
    <property type="entry name" value="DUF5671"/>
    <property type="match status" value="1"/>
</dbReference>
<dbReference type="STRING" id="34002.SAMN04489859_101870"/>
<dbReference type="Proteomes" id="UP000199054">
    <property type="component" value="Unassembled WGS sequence"/>
</dbReference>
<reference evidence="3 4" key="1">
    <citation type="submission" date="2016-10" db="EMBL/GenBank/DDBJ databases">
        <authorList>
            <person name="de Groot N.N."/>
        </authorList>
    </citation>
    <scope>NUCLEOTIDE SEQUENCE [LARGE SCALE GENOMIC DNA]</scope>
    <source>
        <strain evidence="3 4">DSM 8512</strain>
    </source>
</reference>
<protein>
    <recommendedName>
        <fullName evidence="2">DUF5671 domain-containing protein</fullName>
    </recommendedName>
</protein>
<dbReference type="RefSeq" id="WP_090613180.1">
    <property type="nucleotide sequence ID" value="NZ_CP067124.1"/>
</dbReference>
<name>A0A1H8JRS7_9RHOB</name>
<sequence length="203" mass="21768">MADHLARFVRQSLQAGQSRDAIARALSDAGWSGAEIRDALDGWGDSAAGLPPVPRPRATVSARDAVIYGLLFVSLVILSWHIVQLGFGVIESLLPYLDDSMPPVGRMRWAIAALLAFLPVFVLLDRRVARASGGDPGQRRSLVRRWFASAALLISALVLLGDLVATLYAALTGDMTLRFALKALLVAVMGGLVLAYYRGDLDG</sequence>
<evidence type="ECO:0000259" key="2">
    <source>
        <dbReference type="Pfam" id="PF18920"/>
    </source>
</evidence>
<keyword evidence="1" id="KW-0812">Transmembrane</keyword>
<organism evidence="3 4">
    <name type="scientific">Paracoccus alcaliphilus</name>
    <dbReference type="NCBI Taxonomy" id="34002"/>
    <lineage>
        <taxon>Bacteria</taxon>
        <taxon>Pseudomonadati</taxon>
        <taxon>Pseudomonadota</taxon>
        <taxon>Alphaproteobacteria</taxon>
        <taxon>Rhodobacterales</taxon>
        <taxon>Paracoccaceae</taxon>
        <taxon>Paracoccus</taxon>
    </lineage>
</organism>
<feature type="transmembrane region" description="Helical" evidence="1">
    <location>
        <begin position="177"/>
        <end position="197"/>
    </location>
</feature>
<dbReference type="AlphaFoldDB" id="A0A1H8JRS7"/>
<evidence type="ECO:0000313" key="4">
    <source>
        <dbReference type="Proteomes" id="UP000199054"/>
    </source>
</evidence>
<feature type="transmembrane region" description="Helical" evidence="1">
    <location>
        <begin position="146"/>
        <end position="171"/>
    </location>
</feature>
<evidence type="ECO:0000313" key="3">
    <source>
        <dbReference type="EMBL" id="SEN83423.1"/>
    </source>
</evidence>
<feature type="transmembrane region" description="Helical" evidence="1">
    <location>
        <begin position="65"/>
        <end position="87"/>
    </location>
</feature>
<keyword evidence="4" id="KW-1185">Reference proteome</keyword>
<accession>A0A1H8JRS7</accession>
<dbReference type="OrthoDB" id="529444at2"/>
<proteinExistence type="predicted"/>
<feature type="domain" description="DUF5671" evidence="2">
    <location>
        <begin position="65"/>
        <end position="196"/>
    </location>
</feature>
<gene>
    <name evidence="3" type="ORF">SAMN04489859_101870</name>
</gene>
<keyword evidence="1" id="KW-0472">Membrane</keyword>
<dbReference type="InterPro" id="IPR043728">
    <property type="entry name" value="DUF5671"/>
</dbReference>
<evidence type="ECO:0000256" key="1">
    <source>
        <dbReference type="SAM" id="Phobius"/>
    </source>
</evidence>
<keyword evidence="1" id="KW-1133">Transmembrane helix</keyword>
<dbReference type="EMBL" id="FODE01000018">
    <property type="protein sequence ID" value="SEN83423.1"/>
    <property type="molecule type" value="Genomic_DNA"/>
</dbReference>
<feature type="transmembrane region" description="Helical" evidence="1">
    <location>
        <begin position="107"/>
        <end position="125"/>
    </location>
</feature>